<reference evidence="2 3" key="3">
    <citation type="journal article" date="2019" name="Int. J. Syst. Evol. Microbiol.">
        <title>Anaerobacillus isosaccharinicus sp. nov., an alkaliphilic bacterium which degrades isosaccharinic acid.</title>
        <authorList>
            <person name="Bassil N.M."/>
            <person name="Lloyd J.R."/>
        </authorList>
    </citation>
    <scope>NUCLEOTIDE SEQUENCE [LARGE SCALE GENOMIC DNA]</scope>
    <source>
        <strain evidence="2 3">NB2006</strain>
    </source>
</reference>
<name>A0A1S2M2F2_9BACI</name>
<dbReference type="OrthoDB" id="2940341at2"/>
<reference evidence="1 3" key="1">
    <citation type="submission" date="2016-10" db="EMBL/GenBank/DDBJ databases">
        <title>Draft genome sequences of four alkaliphilic bacteria belonging to the Anaerobacillus genus.</title>
        <authorList>
            <person name="Bassil N.M."/>
            <person name="Lloyd J.R."/>
        </authorList>
    </citation>
    <scope>NUCLEOTIDE SEQUENCE [LARGE SCALE GENOMIC DNA]</scope>
    <source>
        <strain evidence="1 3">NB2006</strain>
    </source>
</reference>
<protein>
    <submittedName>
        <fullName evidence="1">Uncharacterized protein</fullName>
    </submittedName>
</protein>
<dbReference type="EMBL" id="LQXD01000086">
    <property type="protein sequence ID" value="OIJ18794.1"/>
    <property type="molecule type" value="Genomic_DNA"/>
</dbReference>
<dbReference type="AlphaFoldDB" id="A0A1S2M2F2"/>
<reference evidence="2 3" key="2">
    <citation type="journal article" date="2017" name="Genome Announc.">
        <title>Draft Genome Sequences of Four Alkaliphilic Bacteria Belonging to the Anaerobacillus Genus.</title>
        <authorList>
            <person name="Bassil N.M."/>
            <person name="Lloyd J.R."/>
        </authorList>
    </citation>
    <scope>NUCLEOTIDE SEQUENCE [LARGE SCALE GENOMIC DNA]</scope>
    <source>
        <strain evidence="2 3">NB2006</strain>
    </source>
</reference>
<organism evidence="1 3">
    <name type="scientific">Anaerobacillus isosaccharinicus</name>
    <dbReference type="NCBI Taxonomy" id="1532552"/>
    <lineage>
        <taxon>Bacteria</taxon>
        <taxon>Bacillati</taxon>
        <taxon>Bacillota</taxon>
        <taxon>Bacilli</taxon>
        <taxon>Bacillales</taxon>
        <taxon>Bacillaceae</taxon>
        <taxon>Anaerobacillus</taxon>
    </lineage>
</organism>
<reference evidence="2" key="4">
    <citation type="submission" date="2020-10" db="EMBL/GenBank/DDBJ databases">
        <authorList>
            <person name="Bassil N.M."/>
            <person name="Lloyd J.R."/>
        </authorList>
    </citation>
    <scope>NUCLEOTIDE SEQUENCE</scope>
    <source>
        <strain evidence="2">NB2006</strain>
    </source>
</reference>
<gene>
    <name evidence="2" type="ORF">AWH56_026355</name>
    <name evidence="1" type="ORF">AWH56_10180</name>
</gene>
<dbReference type="RefSeq" id="WP_071317047.1">
    <property type="nucleotide sequence ID" value="NZ_CP063356.2"/>
</dbReference>
<dbReference type="KEGG" id="aia:AWH56_026355"/>
<keyword evidence="3" id="KW-1185">Reference proteome</keyword>
<evidence type="ECO:0000313" key="2">
    <source>
        <dbReference type="EMBL" id="QOY36117.1"/>
    </source>
</evidence>
<proteinExistence type="predicted"/>
<evidence type="ECO:0000313" key="3">
    <source>
        <dbReference type="Proteomes" id="UP000180175"/>
    </source>
</evidence>
<dbReference type="Proteomes" id="UP000180175">
    <property type="component" value="Chromosome"/>
</dbReference>
<evidence type="ECO:0000313" key="1">
    <source>
        <dbReference type="EMBL" id="OIJ18794.1"/>
    </source>
</evidence>
<sequence>MNKFVFLLPVSVMFLLFYFGYQYINSSETATNESLQNDIVISLDANRSGQEVLLRGTWDWTQMPVDGLIGDDYIMITIKQEDDTPINSLNVLSAELFLLKGEQQLQSVIGEVDPNGIVFTFPNKIVDHESFGNRGEIEVVLYLADEASYIATFTYVHTWVDHQLVGFNQLYSLEAGLQDILTNKYWSVKRFLEF</sequence>
<dbReference type="EMBL" id="CP063356">
    <property type="protein sequence ID" value="QOY36117.1"/>
    <property type="molecule type" value="Genomic_DNA"/>
</dbReference>
<accession>A0A1S2M2F2</accession>